<evidence type="ECO:0000313" key="3">
    <source>
        <dbReference type="Proteomes" id="UP000054466"/>
    </source>
</evidence>
<keyword evidence="3" id="KW-1185">Reference proteome</keyword>
<dbReference type="EMBL" id="KN847044">
    <property type="protein sequence ID" value="KIW25594.1"/>
    <property type="molecule type" value="Genomic_DNA"/>
</dbReference>
<dbReference type="RefSeq" id="XP_016245810.1">
    <property type="nucleotide sequence ID" value="XM_016395954.1"/>
</dbReference>
<dbReference type="Proteomes" id="UP000054466">
    <property type="component" value="Unassembled WGS sequence"/>
</dbReference>
<sequence length="164" mass="18951">MDRFGREAVKSVADPNKDVLWVKDDEETRDRKNPPGEVHRLNRLVLFWVISSSKHTFSAVRSWIFVSVPKLDGWAQWRKADQQHTEYQPQNLLYNEMSTWTRQGREPQSPKPNKHSTEDSLKGTTNGLEVSRLLRSSKTSFIAKDLTIPSKPSRTGYSIIQEVN</sequence>
<dbReference type="GeneID" id="27347954"/>
<reference evidence="2 3" key="1">
    <citation type="submission" date="2015-01" db="EMBL/GenBank/DDBJ databases">
        <title>The Genome Sequence of Cladophialophora immunda CBS83496.</title>
        <authorList>
            <consortium name="The Broad Institute Genomics Platform"/>
            <person name="Cuomo C."/>
            <person name="de Hoog S."/>
            <person name="Gorbushina A."/>
            <person name="Stielow B."/>
            <person name="Teixiera M."/>
            <person name="Abouelleil A."/>
            <person name="Chapman S.B."/>
            <person name="Priest M."/>
            <person name="Young S.K."/>
            <person name="Wortman J."/>
            <person name="Nusbaum C."/>
            <person name="Birren B."/>
        </authorList>
    </citation>
    <scope>NUCLEOTIDE SEQUENCE [LARGE SCALE GENOMIC DNA]</scope>
    <source>
        <strain evidence="2 3">CBS 83496</strain>
    </source>
</reference>
<accession>A0A0D2CPU8</accession>
<organism evidence="2 3">
    <name type="scientific">Cladophialophora immunda</name>
    <dbReference type="NCBI Taxonomy" id="569365"/>
    <lineage>
        <taxon>Eukaryota</taxon>
        <taxon>Fungi</taxon>
        <taxon>Dikarya</taxon>
        <taxon>Ascomycota</taxon>
        <taxon>Pezizomycotina</taxon>
        <taxon>Eurotiomycetes</taxon>
        <taxon>Chaetothyriomycetidae</taxon>
        <taxon>Chaetothyriales</taxon>
        <taxon>Herpotrichiellaceae</taxon>
        <taxon>Cladophialophora</taxon>
    </lineage>
</organism>
<dbReference type="VEuPathDB" id="FungiDB:PV07_08760"/>
<proteinExistence type="predicted"/>
<evidence type="ECO:0000256" key="1">
    <source>
        <dbReference type="SAM" id="MobiDB-lite"/>
    </source>
</evidence>
<feature type="region of interest" description="Disordered" evidence="1">
    <location>
        <begin position="101"/>
        <end position="128"/>
    </location>
</feature>
<gene>
    <name evidence="2" type="ORF">PV07_08760</name>
</gene>
<protein>
    <submittedName>
        <fullName evidence="2">Uncharacterized protein</fullName>
    </submittedName>
</protein>
<evidence type="ECO:0000313" key="2">
    <source>
        <dbReference type="EMBL" id="KIW25594.1"/>
    </source>
</evidence>
<dbReference type="HOGENOM" id="CLU_1618828_0_0_1"/>
<dbReference type="AlphaFoldDB" id="A0A0D2CPU8"/>
<name>A0A0D2CPU8_9EURO</name>